<evidence type="ECO:0000313" key="2">
    <source>
        <dbReference type="EMBL" id="RFS23231.1"/>
    </source>
</evidence>
<dbReference type="EMBL" id="QPMM01000004">
    <property type="protein sequence ID" value="RFS23231.1"/>
    <property type="molecule type" value="Genomic_DNA"/>
</dbReference>
<evidence type="ECO:0000256" key="1">
    <source>
        <dbReference type="SAM" id="SignalP"/>
    </source>
</evidence>
<protein>
    <recommendedName>
        <fullName evidence="4">Tetratricopeptide repeat protein</fullName>
    </recommendedName>
</protein>
<dbReference type="SMART" id="SM00028">
    <property type="entry name" value="TPR"/>
    <property type="match status" value="4"/>
</dbReference>
<dbReference type="Gene3D" id="1.25.40.10">
    <property type="entry name" value="Tetratricopeptide repeat domain"/>
    <property type="match status" value="4"/>
</dbReference>
<sequence>MKRLLPLCLIILLASSQSALSQQSSINKTIVMEYVQNQQFREALEYVQPKFLTSNIQDLSLYAYLQYLNGNLKEAATQYEQVLQLDSNQLVAHQYLTSIYKDKPEDAIPHYLHIIRLQPNNAMAFRQLAFAFYRIKESDTAFFFLNKSYSLNSKDPITASRLADELIDRNNFMRADSILCSFIETDSTDLNVITSSIRLAWRLGDYSRCIMFGNQMMNAKQISTAFSYVIAAQYRQKQYKECITIYDYLAPLNQASPNIMYFTALAHTALKNYDSSNNLLQICIDLATSVSLDDYYTGKSANYEGMKQYKSAIAALDTAWYLFQRPLRQYSIGRIYDVNLGNKQKAIVHYKRYLTTKPESPEEKAIYKYLKEYVGK</sequence>
<name>A0A3E1YB50_9BACT</name>
<evidence type="ECO:0000313" key="3">
    <source>
        <dbReference type="Proteomes" id="UP000260644"/>
    </source>
</evidence>
<dbReference type="Proteomes" id="UP000260644">
    <property type="component" value="Unassembled WGS sequence"/>
</dbReference>
<dbReference type="RefSeq" id="WP_116975427.1">
    <property type="nucleotide sequence ID" value="NZ_QPMM01000004.1"/>
</dbReference>
<dbReference type="OrthoDB" id="680903at2"/>
<reference evidence="2 3" key="1">
    <citation type="submission" date="2018-07" db="EMBL/GenBank/DDBJ databases">
        <title>Chitinophaga K2CV101002-2 sp. nov., isolated from a monsoon evergreen broad-leaved forest soil.</title>
        <authorList>
            <person name="Lv Y."/>
        </authorList>
    </citation>
    <scope>NUCLEOTIDE SEQUENCE [LARGE SCALE GENOMIC DNA]</scope>
    <source>
        <strain evidence="2 3">GDMCC 1.1288</strain>
    </source>
</reference>
<dbReference type="InterPro" id="IPR011990">
    <property type="entry name" value="TPR-like_helical_dom_sf"/>
</dbReference>
<organism evidence="2 3">
    <name type="scientific">Chitinophaga silvatica</name>
    <dbReference type="NCBI Taxonomy" id="2282649"/>
    <lineage>
        <taxon>Bacteria</taxon>
        <taxon>Pseudomonadati</taxon>
        <taxon>Bacteroidota</taxon>
        <taxon>Chitinophagia</taxon>
        <taxon>Chitinophagales</taxon>
        <taxon>Chitinophagaceae</taxon>
        <taxon>Chitinophaga</taxon>
    </lineage>
</organism>
<dbReference type="Pfam" id="PF13181">
    <property type="entry name" value="TPR_8"/>
    <property type="match status" value="1"/>
</dbReference>
<comment type="caution">
    <text evidence="2">The sequence shown here is derived from an EMBL/GenBank/DDBJ whole genome shotgun (WGS) entry which is preliminary data.</text>
</comment>
<gene>
    <name evidence="2" type="ORF">DVR12_09430</name>
</gene>
<dbReference type="SUPFAM" id="SSF48452">
    <property type="entry name" value="TPR-like"/>
    <property type="match status" value="2"/>
</dbReference>
<feature type="signal peptide" evidence="1">
    <location>
        <begin position="1"/>
        <end position="21"/>
    </location>
</feature>
<feature type="chain" id="PRO_5017655236" description="Tetratricopeptide repeat protein" evidence="1">
    <location>
        <begin position="22"/>
        <end position="376"/>
    </location>
</feature>
<accession>A0A3E1YB50</accession>
<dbReference type="InterPro" id="IPR019734">
    <property type="entry name" value="TPR_rpt"/>
</dbReference>
<proteinExistence type="predicted"/>
<keyword evidence="1" id="KW-0732">Signal</keyword>
<keyword evidence="3" id="KW-1185">Reference proteome</keyword>
<dbReference type="AlphaFoldDB" id="A0A3E1YB50"/>
<evidence type="ECO:0008006" key="4">
    <source>
        <dbReference type="Google" id="ProtNLM"/>
    </source>
</evidence>